<gene>
    <name evidence="1" type="ORF">RRG08_021247</name>
</gene>
<sequence>MLQRSRGNKKKTFGNLIQECLVILTTFRSPLKRYVTDKGPGGLLAGFLKRYVTVKGPGGLLAGFLKRYKTDKGQRSCATACSTTVVWSSYISRRSRRSSSRISQALRDCQRSEVMRYYL</sequence>
<name>A0AAE1D6M2_9GAST</name>
<dbReference type="AlphaFoldDB" id="A0AAE1D6M2"/>
<dbReference type="Proteomes" id="UP001283361">
    <property type="component" value="Unassembled WGS sequence"/>
</dbReference>
<evidence type="ECO:0000313" key="1">
    <source>
        <dbReference type="EMBL" id="KAK3759301.1"/>
    </source>
</evidence>
<comment type="caution">
    <text evidence="1">The sequence shown here is derived from an EMBL/GenBank/DDBJ whole genome shotgun (WGS) entry which is preliminary data.</text>
</comment>
<accession>A0AAE1D6M2</accession>
<keyword evidence="2" id="KW-1185">Reference proteome</keyword>
<proteinExistence type="predicted"/>
<dbReference type="EMBL" id="JAWDGP010005144">
    <property type="protein sequence ID" value="KAK3759301.1"/>
    <property type="molecule type" value="Genomic_DNA"/>
</dbReference>
<evidence type="ECO:0000313" key="2">
    <source>
        <dbReference type="Proteomes" id="UP001283361"/>
    </source>
</evidence>
<reference evidence="1" key="1">
    <citation type="journal article" date="2023" name="G3 (Bethesda)">
        <title>A reference genome for the long-term kleptoplast-retaining sea slug Elysia crispata morphotype clarki.</title>
        <authorList>
            <person name="Eastman K.E."/>
            <person name="Pendleton A.L."/>
            <person name="Shaikh M.A."/>
            <person name="Suttiyut T."/>
            <person name="Ogas R."/>
            <person name="Tomko P."/>
            <person name="Gavelis G."/>
            <person name="Widhalm J.R."/>
            <person name="Wisecaver J.H."/>
        </authorList>
    </citation>
    <scope>NUCLEOTIDE SEQUENCE</scope>
    <source>
        <strain evidence="1">ECLA1</strain>
    </source>
</reference>
<organism evidence="1 2">
    <name type="scientific">Elysia crispata</name>
    <name type="common">lettuce slug</name>
    <dbReference type="NCBI Taxonomy" id="231223"/>
    <lineage>
        <taxon>Eukaryota</taxon>
        <taxon>Metazoa</taxon>
        <taxon>Spiralia</taxon>
        <taxon>Lophotrochozoa</taxon>
        <taxon>Mollusca</taxon>
        <taxon>Gastropoda</taxon>
        <taxon>Heterobranchia</taxon>
        <taxon>Euthyneura</taxon>
        <taxon>Panpulmonata</taxon>
        <taxon>Sacoglossa</taxon>
        <taxon>Placobranchoidea</taxon>
        <taxon>Plakobranchidae</taxon>
        <taxon>Elysia</taxon>
    </lineage>
</organism>
<protein>
    <submittedName>
        <fullName evidence="1">Uncharacterized protein</fullName>
    </submittedName>
</protein>